<feature type="compositionally biased region" description="Acidic residues" evidence="6">
    <location>
        <begin position="876"/>
        <end position="889"/>
    </location>
</feature>
<feature type="compositionally biased region" description="Basic and acidic residues" evidence="6">
    <location>
        <begin position="765"/>
        <end position="782"/>
    </location>
</feature>
<feature type="compositionally biased region" description="Acidic residues" evidence="6">
    <location>
        <begin position="897"/>
        <end position="943"/>
    </location>
</feature>
<feature type="region of interest" description="Disordered" evidence="6">
    <location>
        <begin position="666"/>
        <end position="719"/>
    </location>
</feature>
<dbReference type="Proteomes" id="UP000322225">
    <property type="component" value="Chromosome 1"/>
</dbReference>
<feature type="compositionally biased region" description="Polar residues" evidence="6">
    <location>
        <begin position="210"/>
        <end position="231"/>
    </location>
</feature>
<dbReference type="GO" id="GO:0000978">
    <property type="term" value="F:RNA polymerase II cis-regulatory region sequence-specific DNA binding"/>
    <property type="evidence" value="ECO:0007669"/>
    <property type="project" value="TreeGrafter"/>
</dbReference>
<proteinExistence type="predicted"/>
<evidence type="ECO:0000313" key="7">
    <source>
        <dbReference type="EMBL" id="WWD15692.1"/>
    </source>
</evidence>
<keyword evidence="2" id="KW-0805">Transcription regulation</keyword>
<evidence type="ECO:0000313" key="8">
    <source>
        <dbReference type="Proteomes" id="UP000322225"/>
    </source>
</evidence>
<feature type="region of interest" description="Disordered" evidence="6">
    <location>
        <begin position="363"/>
        <end position="467"/>
    </location>
</feature>
<dbReference type="GO" id="GO:0000981">
    <property type="term" value="F:DNA-binding transcription factor activity, RNA polymerase II-specific"/>
    <property type="evidence" value="ECO:0007669"/>
    <property type="project" value="TreeGrafter"/>
</dbReference>
<dbReference type="GO" id="GO:0005634">
    <property type="term" value="C:nucleus"/>
    <property type="evidence" value="ECO:0007669"/>
    <property type="project" value="UniProtKB-SubCell"/>
</dbReference>
<feature type="compositionally biased region" description="Polar residues" evidence="6">
    <location>
        <begin position="550"/>
        <end position="572"/>
    </location>
</feature>
<keyword evidence="8" id="KW-1185">Reference proteome</keyword>
<feature type="region of interest" description="Disordered" evidence="6">
    <location>
        <begin position="756"/>
        <end position="782"/>
    </location>
</feature>
<protein>
    <submittedName>
        <fullName evidence="7">Uncharacterized protein</fullName>
    </submittedName>
</protein>
<feature type="compositionally biased region" description="Polar residues" evidence="6">
    <location>
        <begin position="493"/>
        <end position="507"/>
    </location>
</feature>
<evidence type="ECO:0000256" key="1">
    <source>
        <dbReference type="ARBA" id="ARBA00004123"/>
    </source>
</evidence>
<feature type="compositionally biased region" description="Polar residues" evidence="6">
    <location>
        <begin position="105"/>
        <end position="114"/>
    </location>
</feature>
<comment type="subcellular location">
    <subcellularLocation>
        <location evidence="1">Nucleus</location>
    </subcellularLocation>
</comment>
<feature type="region of interest" description="Disordered" evidence="6">
    <location>
        <begin position="1"/>
        <end position="27"/>
    </location>
</feature>
<feature type="region of interest" description="Disordered" evidence="6">
    <location>
        <begin position="866"/>
        <end position="994"/>
    </location>
</feature>
<dbReference type="EMBL" id="CP144051">
    <property type="protein sequence ID" value="WWD15692.1"/>
    <property type="molecule type" value="Genomic_DNA"/>
</dbReference>
<dbReference type="PANTHER" id="PTHR15741:SF38">
    <property type="entry name" value="BHLH DOMAIN-CONTAINING PROTEIN"/>
    <property type="match status" value="1"/>
</dbReference>
<name>A0A5M6BT98_9TREE</name>
<dbReference type="GeneID" id="43592149"/>
<sequence>METTTASSSSATAVSPPSSSSYTQGHDSDLFSLDFLALTGMNNVTSPQHDSLGMEGSQRDHGAESSGPSASTSSSTTTRGRRSTATHESANDRRQSQQYPEDRLGSNQDTGVGHQQQQQQQQQQMDVDEAQMEDMLAAMSRGQEEEYAARQEYDAVQSALLQQQLQAIHMQSPLGFDINNPNFPLGQLFLSSPEARQALQLQQQHGQAGSIGQMQNQQYQPEMNDSNSKWQGQGRTTTGGMPTPGPSGEIGGQGRPELMSPMHLEMFARAQGMDMNDPNVMPLLSPALSQHTSTSYASPNNQVAFSPHSHRNSLSHSQSQSLKKSPIEQLQEQQKQFQEQLASLQQQQLEMQATAAAVIAASTSPHIPSSGHSSTGSRPATTPGITPSPGIFSPLTSPALEATNRVHRSQGHSHQHFSPAFNGQSSRPPHPLSALSSPALNPVGSSGGAQQTLSPALGPQNSGDLADPDYLRALVGMMENNNQSNPYGDLSQPAYTSPSMASTSTAGHNAILASPSLNPISGPGPHRHSLPSKSRPSPMLKPTGHRSHNRNASTTGNGNGNFSVPTSPNVQKYHSAAPGMGVGYLPPSAIEHRQFTSNMSNSTTSTPSPVDLSHIMPPPPVPNGNVKSRKGVTPITPASLMNLGPGTGAGSGPGSADLAYQGDREGINQYGAVPPPPSQPSAARRPSGSGAGGRAVKAKQTVAPATNASVNGGGARKGAGNKTVSAGGVAGKRALAIRPQGGVGVRAATKAAAAAAAAASQPTEPETRKTSHKAAEQKRRDSLKAGFDELRLLLPPINTEALDAETGEPIPGSSAPRLLPKSSLVPDDNPNRGVSKVALLRFGNEYIEKLKERVERRDDYIEKLRDEIGRLRSGSGDEEGDVDVVDLLEFDWRKGEDEEFDGEPEEGEEDEDMDVEGGDEGEQEEGDEEDEEEDEENDDDEETTTTTTKAGRGRRSKSLSNGTSLKSPALRAVKRPGLVKTGSSSSGTVTLKGR</sequence>
<feature type="compositionally biased region" description="Low complexity" evidence="6">
    <location>
        <begin position="232"/>
        <end position="241"/>
    </location>
</feature>
<dbReference type="OrthoDB" id="5344169at2759"/>
<evidence type="ECO:0000256" key="2">
    <source>
        <dbReference type="ARBA" id="ARBA00023015"/>
    </source>
</evidence>
<dbReference type="GO" id="GO:0046983">
    <property type="term" value="F:protein dimerization activity"/>
    <property type="evidence" value="ECO:0007669"/>
    <property type="project" value="InterPro"/>
</dbReference>
<dbReference type="Pfam" id="PF00010">
    <property type="entry name" value="HLH"/>
    <property type="match status" value="1"/>
</dbReference>
<feature type="compositionally biased region" description="Polar residues" evidence="6">
    <location>
        <begin position="291"/>
        <end position="304"/>
    </location>
</feature>
<dbReference type="SUPFAM" id="SSF47459">
    <property type="entry name" value="HLH, helix-loop-helix DNA-binding domain"/>
    <property type="match status" value="1"/>
</dbReference>
<feature type="compositionally biased region" description="Low complexity" evidence="6">
    <location>
        <begin position="115"/>
        <end position="124"/>
    </location>
</feature>
<dbReference type="PANTHER" id="PTHR15741">
    <property type="entry name" value="BASIC HELIX-LOOP-HELIX ZIP TRANSCRIPTION FACTOR"/>
    <property type="match status" value="1"/>
</dbReference>
<feature type="region of interest" description="Disordered" evidence="6">
    <location>
        <begin position="42"/>
        <end position="128"/>
    </location>
</feature>
<gene>
    <name evidence="7" type="ORF">CI109_100114</name>
</gene>
<dbReference type="InterPro" id="IPR052207">
    <property type="entry name" value="Max-like/E-box_TFs"/>
</dbReference>
<feature type="region of interest" description="Disordered" evidence="6">
    <location>
        <begin position="291"/>
        <end position="334"/>
    </location>
</feature>
<reference evidence="7" key="1">
    <citation type="submission" date="2017-08" db="EMBL/GenBank/DDBJ databases">
        <authorList>
            <person name="Cuomo C."/>
            <person name="Billmyre B."/>
            <person name="Heitman J."/>
        </authorList>
    </citation>
    <scope>NUCLEOTIDE SEQUENCE</scope>
    <source>
        <strain evidence="7">CBS 12478</strain>
    </source>
</reference>
<dbReference type="InterPro" id="IPR011598">
    <property type="entry name" value="bHLH_dom"/>
</dbReference>
<reference evidence="7" key="2">
    <citation type="submission" date="2024-01" db="EMBL/GenBank/DDBJ databases">
        <title>Comparative genomics of Cryptococcus and Kwoniella reveals pathogenesis evolution and contrasting modes of karyotype evolution via chromosome fusion or intercentromeric recombination.</title>
        <authorList>
            <person name="Coelho M.A."/>
            <person name="David-Palma M."/>
            <person name="Shea T."/>
            <person name="Bowers K."/>
            <person name="McGinley-Smith S."/>
            <person name="Mohammad A.W."/>
            <person name="Gnirke A."/>
            <person name="Yurkov A.M."/>
            <person name="Nowrousian M."/>
            <person name="Sun S."/>
            <person name="Cuomo C.A."/>
            <person name="Heitman J."/>
        </authorList>
    </citation>
    <scope>NUCLEOTIDE SEQUENCE</scope>
    <source>
        <strain evidence="7">CBS 12478</strain>
    </source>
</reference>
<dbReference type="Gene3D" id="4.10.280.10">
    <property type="entry name" value="Helix-loop-helix DNA-binding domain"/>
    <property type="match status" value="1"/>
</dbReference>
<dbReference type="RefSeq" id="XP_031857763.1">
    <property type="nucleotide sequence ID" value="XM_032007977.1"/>
</dbReference>
<feature type="compositionally biased region" description="Polar residues" evidence="6">
    <location>
        <begin position="448"/>
        <end position="463"/>
    </location>
</feature>
<feature type="compositionally biased region" description="Low complexity" evidence="6">
    <location>
        <begin position="978"/>
        <end position="994"/>
    </location>
</feature>
<dbReference type="KEGG" id="ksn:43592149"/>
<dbReference type="SMART" id="SM00353">
    <property type="entry name" value="HLH"/>
    <property type="match status" value="1"/>
</dbReference>
<feature type="compositionally biased region" description="Low complexity" evidence="6">
    <location>
        <begin position="64"/>
        <end position="78"/>
    </location>
</feature>
<keyword evidence="4" id="KW-0804">Transcription</keyword>
<dbReference type="PROSITE" id="PS50888">
    <property type="entry name" value="BHLH"/>
    <property type="match status" value="1"/>
</dbReference>
<keyword evidence="5" id="KW-0539">Nucleus</keyword>
<feature type="compositionally biased region" description="Low complexity" evidence="6">
    <location>
        <begin position="314"/>
        <end position="334"/>
    </location>
</feature>
<accession>A0A5M6BT98</accession>
<evidence type="ECO:0000256" key="6">
    <source>
        <dbReference type="SAM" id="MobiDB-lite"/>
    </source>
</evidence>
<dbReference type="InterPro" id="IPR036638">
    <property type="entry name" value="HLH_DNA-bd_sf"/>
</dbReference>
<feature type="region of interest" description="Disordered" evidence="6">
    <location>
        <begin position="482"/>
        <end position="575"/>
    </location>
</feature>
<dbReference type="AlphaFoldDB" id="A0A5M6BT98"/>
<evidence type="ECO:0000256" key="3">
    <source>
        <dbReference type="ARBA" id="ARBA00023125"/>
    </source>
</evidence>
<organism evidence="7 8">
    <name type="scientific">Kwoniella shandongensis</name>
    <dbReference type="NCBI Taxonomy" id="1734106"/>
    <lineage>
        <taxon>Eukaryota</taxon>
        <taxon>Fungi</taxon>
        <taxon>Dikarya</taxon>
        <taxon>Basidiomycota</taxon>
        <taxon>Agaricomycotina</taxon>
        <taxon>Tremellomycetes</taxon>
        <taxon>Tremellales</taxon>
        <taxon>Cryptococcaceae</taxon>
        <taxon>Kwoniella</taxon>
    </lineage>
</organism>
<feature type="compositionally biased region" description="Basic and acidic residues" evidence="6">
    <location>
        <begin position="89"/>
        <end position="104"/>
    </location>
</feature>
<feature type="region of interest" description="Disordered" evidence="6">
    <location>
        <begin position="802"/>
        <end position="833"/>
    </location>
</feature>
<evidence type="ECO:0000256" key="4">
    <source>
        <dbReference type="ARBA" id="ARBA00023163"/>
    </source>
</evidence>
<feature type="compositionally biased region" description="Low complexity" evidence="6">
    <location>
        <begin position="432"/>
        <end position="442"/>
    </location>
</feature>
<keyword evidence="3" id="KW-0238">DNA-binding</keyword>
<feature type="region of interest" description="Disordered" evidence="6">
    <location>
        <begin position="204"/>
        <end position="256"/>
    </location>
</feature>
<feature type="compositionally biased region" description="Polar residues" evidence="6">
    <location>
        <begin position="365"/>
        <end position="385"/>
    </location>
</feature>
<feature type="compositionally biased region" description="Low complexity" evidence="6">
    <location>
        <begin position="1"/>
        <end position="21"/>
    </location>
</feature>
<feature type="compositionally biased region" description="Basic residues" evidence="6">
    <location>
        <begin position="405"/>
        <end position="415"/>
    </location>
</feature>
<dbReference type="CDD" id="cd11405">
    <property type="entry name" value="bHLHzip_MLXIP_like"/>
    <property type="match status" value="1"/>
</dbReference>
<evidence type="ECO:0000256" key="5">
    <source>
        <dbReference type="ARBA" id="ARBA00023242"/>
    </source>
</evidence>